<dbReference type="Proteomes" id="UP000000763">
    <property type="component" value="Chromosome 5"/>
</dbReference>
<evidence type="ECO:0000313" key="4">
    <source>
        <dbReference type="Proteomes" id="UP000000763"/>
    </source>
</evidence>
<dbReference type="Pfam" id="PF00078">
    <property type="entry name" value="RVT_1"/>
    <property type="match status" value="1"/>
</dbReference>
<dbReference type="CDD" id="cd01650">
    <property type="entry name" value="RT_nLTR_like"/>
    <property type="match status" value="1"/>
</dbReference>
<dbReference type="AlphaFoldDB" id="Q75J85"/>
<evidence type="ECO:0000256" key="1">
    <source>
        <dbReference type="SAM" id="MobiDB-lite"/>
    </source>
</evidence>
<proteinExistence type="predicted"/>
<feature type="domain" description="Reverse transcriptase" evidence="2">
    <location>
        <begin position="260"/>
        <end position="523"/>
    </location>
</feature>
<name>Q75J85_ORYSJ</name>
<dbReference type="PANTHER" id="PTHR31635:SF196">
    <property type="entry name" value="REVERSE TRANSCRIPTASE DOMAIN-CONTAINING PROTEIN-RELATED"/>
    <property type="match status" value="1"/>
</dbReference>
<reference evidence="4" key="1">
    <citation type="journal article" date="2005" name="Nature">
        <title>The map-based sequence of the rice genome.</title>
        <authorList>
            <consortium name="International rice genome sequencing project (IRGSP)"/>
            <person name="Matsumoto T."/>
            <person name="Wu J."/>
            <person name="Kanamori H."/>
            <person name="Katayose Y."/>
            <person name="Fujisawa M."/>
            <person name="Namiki N."/>
            <person name="Mizuno H."/>
            <person name="Yamamoto K."/>
            <person name="Antonio B.A."/>
            <person name="Baba T."/>
            <person name="Sakata K."/>
            <person name="Nagamura Y."/>
            <person name="Aoki H."/>
            <person name="Arikawa K."/>
            <person name="Arita K."/>
            <person name="Bito T."/>
            <person name="Chiden Y."/>
            <person name="Fujitsuka N."/>
            <person name="Fukunaka R."/>
            <person name="Hamada M."/>
            <person name="Harada C."/>
            <person name="Hayashi A."/>
            <person name="Hijishita S."/>
            <person name="Honda M."/>
            <person name="Hosokawa S."/>
            <person name="Ichikawa Y."/>
            <person name="Idonuma A."/>
            <person name="Iijima M."/>
            <person name="Ikeda M."/>
            <person name="Ikeno M."/>
            <person name="Ito K."/>
            <person name="Ito S."/>
            <person name="Ito T."/>
            <person name="Ito Y."/>
            <person name="Ito Y."/>
            <person name="Iwabuchi A."/>
            <person name="Kamiya K."/>
            <person name="Karasawa W."/>
            <person name="Kurita K."/>
            <person name="Katagiri S."/>
            <person name="Kikuta A."/>
            <person name="Kobayashi H."/>
            <person name="Kobayashi N."/>
            <person name="Machita K."/>
            <person name="Maehara T."/>
            <person name="Masukawa M."/>
            <person name="Mizubayashi T."/>
            <person name="Mukai Y."/>
            <person name="Nagasaki H."/>
            <person name="Nagata Y."/>
            <person name="Naito S."/>
            <person name="Nakashima M."/>
            <person name="Nakama Y."/>
            <person name="Nakamichi Y."/>
            <person name="Nakamura M."/>
            <person name="Meguro A."/>
            <person name="Negishi M."/>
            <person name="Ohta I."/>
            <person name="Ohta T."/>
            <person name="Okamoto M."/>
            <person name="Ono N."/>
            <person name="Saji S."/>
            <person name="Sakaguchi M."/>
            <person name="Sakai K."/>
            <person name="Shibata M."/>
            <person name="Shimokawa T."/>
            <person name="Song J."/>
            <person name="Takazaki Y."/>
            <person name="Terasawa K."/>
            <person name="Tsugane M."/>
            <person name="Tsuji K."/>
            <person name="Ueda S."/>
            <person name="Waki K."/>
            <person name="Yamagata H."/>
            <person name="Yamamoto M."/>
            <person name="Yamamoto S."/>
            <person name="Yamane H."/>
            <person name="Yoshiki S."/>
            <person name="Yoshihara R."/>
            <person name="Yukawa K."/>
            <person name="Zhong H."/>
            <person name="Yano M."/>
            <person name="Yuan Q."/>
            <person name="Ouyang S."/>
            <person name="Liu J."/>
            <person name="Jones K.M."/>
            <person name="Gansberger K."/>
            <person name="Moffat K."/>
            <person name="Hill J."/>
            <person name="Bera J."/>
            <person name="Fadrosh D."/>
            <person name="Jin S."/>
            <person name="Johri S."/>
            <person name="Kim M."/>
            <person name="Overton L."/>
            <person name="Reardon M."/>
            <person name="Tsitrin T."/>
            <person name="Vuong H."/>
            <person name="Weaver B."/>
            <person name="Ciecko A."/>
            <person name="Tallon L."/>
            <person name="Jackson J."/>
            <person name="Pai G."/>
            <person name="Aken S.V."/>
            <person name="Utterback T."/>
            <person name="Reidmuller S."/>
            <person name="Feldblyum T."/>
            <person name="Hsiao J."/>
            <person name="Zismann V."/>
            <person name="Iobst S."/>
            <person name="de Vazeille A.R."/>
            <person name="Buell C.R."/>
            <person name="Ying K."/>
            <person name="Li Y."/>
            <person name="Lu T."/>
            <person name="Huang Y."/>
            <person name="Zhao Q."/>
            <person name="Feng Q."/>
            <person name="Zhang L."/>
            <person name="Zhu J."/>
            <person name="Weng Q."/>
            <person name="Mu J."/>
            <person name="Lu Y."/>
            <person name="Fan D."/>
            <person name="Liu Y."/>
            <person name="Guan J."/>
            <person name="Zhang Y."/>
            <person name="Yu S."/>
            <person name="Liu X."/>
            <person name="Zhang Y."/>
            <person name="Hong G."/>
            <person name="Han B."/>
            <person name="Choisne N."/>
            <person name="Demange N."/>
            <person name="Orjeda G."/>
            <person name="Samain S."/>
            <person name="Cattolico L."/>
            <person name="Pelletier E."/>
            <person name="Couloux A."/>
            <person name="Segurens B."/>
            <person name="Wincker P."/>
            <person name="D'Hont A."/>
            <person name="Scarpelli C."/>
            <person name="Weissenbach J."/>
            <person name="Salanoubat M."/>
            <person name="Quetier F."/>
            <person name="Yu Y."/>
            <person name="Kim H.R."/>
            <person name="Rambo T."/>
            <person name="Currie J."/>
            <person name="Collura K."/>
            <person name="Luo M."/>
            <person name="Yang T."/>
            <person name="Ammiraju J.S.S."/>
            <person name="Engler F."/>
            <person name="Soderlund C."/>
            <person name="Wing R.A."/>
            <person name="Palmer L.E."/>
            <person name="de la Bastide M."/>
            <person name="Spiegel L."/>
            <person name="Nascimento L."/>
            <person name="Zutavern T."/>
            <person name="O'Shaughnessy A."/>
            <person name="Dike S."/>
            <person name="Dedhia N."/>
            <person name="Preston R."/>
            <person name="Balija V."/>
            <person name="McCombie W.R."/>
            <person name="Chow T."/>
            <person name="Chen H."/>
            <person name="Chung M."/>
            <person name="Chen C."/>
            <person name="Shaw J."/>
            <person name="Wu H."/>
            <person name="Hsiao K."/>
            <person name="Chao Y."/>
            <person name="Chu M."/>
            <person name="Cheng C."/>
            <person name="Hour A."/>
            <person name="Lee P."/>
            <person name="Lin S."/>
            <person name="Lin Y."/>
            <person name="Liou J."/>
            <person name="Liu S."/>
            <person name="Hsing Y."/>
            <person name="Raghuvanshi S."/>
            <person name="Mohanty A."/>
            <person name="Bharti A.K."/>
            <person name="Gaur A."/>
            <person name="Gupta V."/>
            <person name="Kumar D."/>
            <person name="Ravi V."/>
            <person name="Vij S."/>
            <person name="Kapur A."/>
            <person name="Khurana P."/>
            <person name="Khurana P."/>
            <person name="Khurana J.P."/>
            <person name="Tyagi A.K."/>
            <person name="Gaikwad K."/>
            <person name="Singh A."/>
            <person name="Dalal V."/>
            <person name="Srivastava S."/>
            <person name="Dixit A."/>
            <person name="Pal A.K."/>
            <person name="Ghazi I.A."/>
            <person name="Yadav M."/>
            <person name="Pandit A."/>
            <person name="Bhargava A."/>
            <person name="Sureshbabu K."/>
            <person name="Batra K."/>
            <person name="Sharma T.R."/>
            <person name="Mohapatra T."/>
            <person name="Singh N.K."/>
            <person name="Messing J."/>
            <person name="Nelson A.B."/>
            <person name="Fuks G."/>
            <person name="Kavchok S."/>
            <person name="Keizer G."/>
            <person name="Linton E."/>
            <person name="Llaca V."/>
            <person name="Song R."/>
            <person name="Tanyolac B."/>
            <person name="Young S."/>
            <person name="Ho-Il K."/>
            <person name="Hahn J.H."/>
            <person name="Sangsakoo G."/>
            <person name="Vanavichit A."/>
            <person name="de Mattos Luiz.A.T."/>
            <person name="Zimmer P.D."/>
            <person name="Malone G."/>
            <person name="Dellagostin O."/>
            <person name="de Oliveira A.C."/>
            <person name="Bevan M."/>
            <person name="Bancroft I."/>
            <person name="Minx P."/>
            <person name="Cordum H."/>
            <person name="Wilson R."/>
            <person name="Cheng Z."/>
            <person name="Jin W."/>
            <person name="Jiang J."/>
            <person name="Leong S.A."/>
            <person name="Iwama H."/>
            <person name="Gojobori T."/>
            <person name="Itoh T."/>
            <person name="Niimura Y."/>
            <person name="Fujii Y."/>
            <person name="Habara T."/>
            <person name="Sakai H."/>
            <person name="Sato Y."/>
            <person name="Wilson G."/>
            <person name="Kumar K."/>
            <person name="McCouch S."/>
            <person name="Juretic N."/>
            <person name="Hoen D."/>
            <person name="Wright S."/>
            <person name="Bruskiewich R."/>
            <person name="Bureau T."/>
            <person name="Miyao A."/>
            <person name="Hirochika H."/>
            <person name="Nishikawa T."/>
            <person name="Kadowaki K."/>
            <person name="Sugiura M."/>
            <person name="Burr B."/>
            <person name="Sasaki T."/>
        </authorList>
    </citation>
    <scope>NUCLEOTIDE SEQUENCE [LARGE SCALE GENOMIC DNA]</scope>
    <source>
        <strain evidence="4">cv. Nipponbare</strain>
    </source>
</reference>
<keyword evidence="3" id="KW-0808">Transferase</keyword>
<dbReference type="GO" id="GO:0003964">
    <property type="term" value="F:RNA-directed DNA polymerase activity"/>
    <property type="evidence" value="ECO:0007669"/>
    <property type="project" value="UniProtKB-KW"/>
</dbReference>
<gene>
    <name evidence="3" type="ORF">OSJNBb0099O15.1</name>
</gene>
<sequence>MKGTLQLKSLQRQYAVENRLGQKPTPEVGSKKNRKGSELERKQQKQFTDQHDNNITRTPRCEASTSHPDRSAESSSYLGNQAGKKAKYRLDVAQEHRELTQAEYRLRMGLKRRLLGFAVIERARKKQAARITNIKEGDANTKFFHRKINARKRKNHIHRLKKQNGWAVTHAEKELVIAEHFQHVMGQPEPRSCDLNWPELGYTPLDLSGLDDPFTEAEIHKAIKEMPADKAPGPDGFTGKFFKSCWGIIKNDVVAAFNALHDARNKHFSLLNSANVVLIPKKEGVEGIEDYRPISLVHGFGKLFYKVLAIRLRPLMHSLISMNQSAFIRGRSIHDNFMYVRNMVRKHHRTKRPILLFKLDISKAFDSVRWDYLLALLQNIGFPPKWREWITGLLSASASKIVLNGTPGEAISMAKDYAIDPLQRLLDMATELGVISKLRGRAVRFRTSMYADDAAVFINPNKENVQAFTDLLGRFGQATGLCTNLQKSHVAPIRCENLDLDDILHDTPTTRANLPLKYLGLPLTTGRLRKVDLQPLYDKLMSRIAGWRGKHVGLTGRSTLVKVVLTSQPVFLLTGLKASKESLEVLDKQRRKFLWAGEEALTGGKCKVNWTRTCLPTASGGLGILNLEKFARALRLHWLWHEWKSSEKAWVGTGTPCDDTDKLRFAAATFITIGNGEKTSFWDSAWWEGRRMKDVAPLVYAASKKKNKTIQQALQSDQWIHDLDLPSNAGWTTDLIDQLVTIWTATQTLQLEEQEDDKITWKLTSHGEYTATSAYNVQLLGTTATNFNNLIWKTWAPRKHKTFAWLIIQTEYGPPTD</sequence>
<keyword evidence="3" id="KW-0548">Nucleotidyltransferase</keyword>
<feature type="region of interest" description="Disordered" evidence="1">
    <location>
        <begin position="15"/>
        <end position="81"/>
    </location>
</feature>
<accession>Q75J85</accession>
<dbReference type="PANTHER" id="PTHR31635">
    <property type="entry name" value="REVERSE TRANSCRIPTASE DOMAIN-CONTAINING PROTEIN-RELATED"/>
    <property type="match status" value="1"/>
</dbReference>
<evidence type="ECO:0000259" key="2">
    <source>
        <dbReference type="PROSITE" id="PS50878"/>
    </source>
</evidence>
<reference evidence="4" key="2">
    <citation type="journal article" date="2008" name="Nucleic Acids Res.">
        <title>The rice annotation project database (RAP-DB): 2008 update.</title>
        <authorList>
            <consortium name="The rice annotation project (RAP)"/>
        </authorList>
    </citation>
    <scope>GENOME REANNOTATION</scope>
    <source>
        <strain evidence="4">cv. Nipponbare</strain>
    </source>
</reference>
<dbReference type="PROSITE" id="PS50878">
    <property type="entry name" value="RT_POL"/>
    <property type="match status" value="1"/>
</dbReference>
<evidence type="ECO:0000313" key="3">
    <source>
        <dbReference type="EMBL" id="AAT01389.1"/>
    </source>
</evidence>
<organism evidence="3 4">
    <name type="scientific">Oryza sativa subsp. japonica</name>
    <name type="common">Rice</name>
    <dbReference type="NCBI Taxonomy" id="39947"/>
    <lineage>
        <taxon>Eukaryota</taxon>
        <taxon>Viridiplantae</taxon>
        <taxon>Streptophyta</taxon>
        <taxon>Embryophyta</taxon>
        <taxon>Tracheophyta</taxon>
        <taxon>Spermatophyta</taxon>
        <taxon>Magnoliopsida</taxon>
        <taxon>Liliopsida</taxon>
        <taxon>Poales</taxon>
        <taxon>Poaceae</taxon>
        <taxon>BOP clade</taxon>
        <taxon>Oryzoideae</taxon>
        <taxon>Oryzeae</taxon>
        <taxon>Oryzinae</taxon>
        <taxon>Oryza</taxon>
        <taxon>Oryza sativa</taxon>
    </lineage>
</organism>
<dbReference type="InterPro" id="IPR000477">
    <property type="entry name" value="RT_dom"/>
</dbReference>
<keyword evidence="3" id="KW-0695">RNA-directed DNA polymerase</keyword>
<dbReference type="EMBL" id="AC118289">
    <property type="protein sequence ID" value="AAT01389.1"/>
    <property type="molecule type" value="Genomic_DNA"/>
</dbReference>
<protein>
    <submittedName>
        <fullName evidence="3">Reverse transcriptase</fullName>
    </submittedName>
</protein>
<feature type="compositionally biased region" description="Basic and acidic residues" evidence="1">
    <location>
        <begin position="35"/>
        <end position="54"/>
    </location>
</feature>